<dbReference type="STRING" id="29534.SAMN05444366_2992"/>
<protein>
    <submittedName>
        <fullName evidence="1">Uncharacterized protein</fullName>
    </submittedName>
</protein>
<dbReference type="Proteomes" id="UP000184121">
    <property type="component" value="Unassembled WGS sequence"/>
</dbReference>
<reference evidence="2" key="1">
    <citation type="submission" date="2016-11" db="EMBL/GenBank/DDBJ databases">
        <authorList>
            <person name="Varghese N."/>
            <person name="Submissions S."/>
        </authorList>
    </citation>
    <scope>NUCLEOTIDE SEQUENCE [LARGE SCALE GENOMIC DNA]</scope>
    <source>
        <strain evidence="2">DSM 1811</strain>
    </source>
</reference>
<organism evidence="1 2">
    <name type="scientific">Flavobacterium saccharophilum</name>
    <dbReference type="NCBI Taxonomy" id="29534"/>
    <lineage>
        <taxon>Bacteria</taxon>
        <taxon>Pseudomonadati</taxon>
        <taxon>Bacteroidota</taxon>
        <taxon>Flavobacteriia</taxon>
        <taxon>Flavobacteriales</taxon>
        <taxon>Flavobacteriaceae</taxon>
        <taxon>Flavobacterium</taxon>
    </lineage>
</organism>
<evidence type="ECO:0000313" key="1">
    <source>
        <dbReference type="EMBL" id="SHM35223.1"/>
    </source>
</evidence>
<keyword evidence="2" id="KW-1185">Reference proteome</keyword>
<evidence type="ECO:0000313" key="2">
    <source>
        <dbReference type="Proteomes" id="UP000184121"/>
    </source>
</evidence>
<proteinExistence type="predicted"/>
<accession>A0A1M7I3T3</accession>
<dbReference type="AlphaFoldDB" id="A0A1M7I3T3"/>
<sequence length="50" mass="5581">MKPSALAPIEVEILLWWGSPQKIGTDSGISSLLKLKLKKNARPKLILHFL</sequence>
<gene>
    <name evidence="1" type="ORF">SAMN05444366_2992</name>
</gene>
<name>A0A1M7I3T3_9FLAO</name>
<dbReference type="EMBL" id="FRBY01000004">
    <property type="protein sequence ID" value="SHM35223.1"/>
    <property type="molecule type" value="Genomic_DNA"/>
</dbReference>